<dbReference type="Pfam" id="PF00765">
    <property type="entry name" value="Autoind_synth"/>
    <property type="match status" value="1"/>
</dbReference>
<evidence type="ECO:0000256" key="1">
    <source>
        <dbReference type="ARBA" id="ARBA00022654"/>
    </source>
</evidence>
<sequence length="220" mass="25058">MLRIVQGHGSNIDERLILDGLYRYRHAVFVDYLGWTDLARKDKREFDPFDDEHTTHFAVVIDRRLVAYCRTRSTIYPHLLSDAYPQLLRGAKVPRGPHIAEWSRGTVLPDLRKEGIEAYSVAAQWLYLGVVEWAYASGYNQFSLQITPDVIPYLWDVGIEVDVLARETEFGGAKVVPLLLTISERTLSRMRSFFDVTLPPALMDQFSAPQIATSGRKEAG</sequence>
<keyword evidence="3 6" id="KW-0949">S-adenosyl-L-methionine</keyword>
<dbReference type="RefSeq" id="WP_121645902.1">
    <property type="nucleotide sequence ID" value="NZ_RCWN01000001.1"/>
</dbReference>
<keyword evidence="1 5" id="KW-0673">Quorum sensing</keyword>
<dbReference type="GO" id="GO:0009372">
    <property type="term" value="P:quorum sensing"/>
    <property type="evidence" value="ECO:0007669"/>
    <property type="project" value="UniProtKB-UniRule"/>
</dbReference>
<dbReference type="Gene3D" id="3.40.630.30">
    <property type="match status" value="1"/>
</dbReference>
<reference evidence="7 8" key="1">
    <citation type="submission" date="2018-10" db="EMBL/GenBank/DDBJ databases">
        <title>Notoacmeibacter sp. M2BS9Y-3-1, whole genome shotgun sequence.</title>
        <authorList>
            <person name="Tuo L."/>
        </authorList>
    </citation>
    <scope>NUCLEOTIDE SEQUENCE [LARGE SCALE GENOMIC DNA]</scope>
    <source>
        <strain evidence="7 8">M2BS9Y-3-1</strain>
    </source>
</reference>
<dbReference type="GO" id="GO:0061579">
    <property type="term" value="F:N-acyl homoserine lactone synthase activity"/>
    <property type="evidence" value="ECO:0007669"/>
    <property type="project" value="UniProtKB-UniRule"/>
</dbReference>
<dbReference type="EC" id="2.3.1.184" evidence="6"/>
<dbReference type="GO" id="GO:0007165">
    <property type="term" value="P:signal transduction"/>
    <property type="evidence" value="ECO:0007669"/>
    <property type="project" value="TreeGrafter"/>
</dbReference>
<dbReference type="PANTHER" id="PTHR39322:SF1">
    <property type="entry name" value="ISOVALERYL-HOMOSERINE LACTONE SYNTHASE"/>
    <property type="match status" value="1"/>
</dbReference>
<dbReference type="InterPro" id="IPR001690">
    <property type="entry name" value="Autoind_synthase"/>
</dbReference>
<dbReference type="AlphaFoldDB" id="A0A3L7JEQ1"/>
<evidence type="ECO:0000256" key="2">
    <source>
        <dbReference type="ARBA" id="ARBA00022679"/>
    </source>
</evidence>
<dbReference type="InterPro" id="IPR016181">
    <property type="entry name" value="Acyl_CoA_acyltransferase"/>
</dbReference>
<evidence type="ECO:0000313" key="7">
    <source>
        <dbReference type="EMBL" id="RLQ88934.1"/>
    </source>
</evidence>
<dbReference type="SUPFAM" id="SSF55729">
    <property type="entry name" value="Acyl-CoA N-acyltransferases (Nat)"/>
    <property type="match status" value="1"/>
</dbReference>
<proteinExistence type="inferred from homology"/>
<evidence type="ECO:0000256" key="6">
    <source>
        <dbReference type="RuleBase" id="RU361135"/>
    </source>
</evidence>
<comment type="caution">
    <text evidence="7">The sequence shown here is derived from an EMBL/GenBank/DDBJ whole genome shotgun (WGS) entry which is preliminary data.</text>
</comment>
<keyword evidence="4 5" id="KW-0071">Autoinducer synthesis</keyword>
<organism evidence="7 8">
    <name type="scientific">Notoacmeibacter ruber</name>
    <dbReference type="NCBI Taxonomy" id="2670375"/>
    <lineage>
        <taxon>Bacteria</taxon>
        <taxon>Pseudomonadati</taxon>
        <taxon>Pseudomonadota</taxon>
        <taxon>Alphaproteobacteria</taxon>
        <taxon>Hyphomicrobiales</taxon>
        <taxon>Notoacmeibacteraceae</taxon>
        <taxon>Notoacmeibacter</taxon>
    </lineage>
</organism>
<keyword evidence="2 6" id="KW-0808">Transferase</keyword>
<name>A0A3L7JEQ1_9HYPH</name>
<dbReference type="PRINTS" id="PR01549">
    <property type="entry name" value="AUTOINDCRSYN"/>
</dbReference>
<dbReference type="PROSITE" id="PS51187">
    <property type="entry name" value="AUTOINDUCER_SYNTH_2"/>
    <property type="match status" value="1"/>
</dbReference>
<dbReference type="EMBL" id="RCWN01000001">
    <property type="protein sequence ID" value="RLQ88934.1"/>
    <property type="molecule type" value="Genomic_DNA"/>
</dbReference>
<evidence type="ECO:0000256" key="4">
    <source>
        <dbReference type="ARBA" id="ARBA00022929"/>
    </source>
</evidence>
<dbReference type="PANTHER" id="PTHR39322">
    <property type="entry name" value="ACYL-HOMOSERINE-LACTONE SYNTHASE"/>
    <property type="match status" value="1"/>
</dbReference>
<gene>
    <name evidence="7" type="ORF">D8780_12540</name>
</gene>
<dbReference type="Proteomes" id="UP000281094">
    <property type="component" value="Unassembled WGS sequence"/>
</dbReference>
<evidence type="ECO:0000256" key="3">
    <source>
        <dbReference type="ARBA" id="ARBA00022691"/>
    </source>
</evidence>
<evidence type="ECO:0000256" key="5">
    <source>
        <dbReference type="PROSITE-ProRule" id="PRU00533"/>
    </source>
</evidence>
<comment type="similarity">
    <text evidence="5 6">Belongs to the autoinducer synthase family.</text>
</comment>
<accession>A0A3L7JEQ1</accession>
<evidence type="ECO:0000313" key="8">
    <source>
        <dbReference type="Proteomes" id="UP000281094"/>
    </source>
</evidence>
<protein>
    <recommendedName>
        <fullName evidence="6">Acyl-homoserine-lactone synthase</fullName>
        <ecNumber evidence="6">2.3.1.184</ecNumber>
    </recommendedName>
    <alternativeName>
        <fullName evidence="6">Autoinducer synthesis protein</fullName>
    </alternativeName>
</protein>
<comment type="catalytic activity">
    <reaction evidence="6">
        <text>a fatty acyl-[ACP] + S-adenosyl-L-methionine = an N-acyl-L-homoserine lactone + S-methyl-5'-thioadenosine + holo-[ACP] + H(+)</text>
        <dbReference type="Rhea" id="RHEA:10096"/>
        <dbReference type="Rhea" id="RHEA-COMP:9685"/>
        <dbReference type="Rhea" id="RHEA-COMP:14125"/>
        <dbReference type="ChEBI" id="CHEBI:15378"/>
        <dbReference type="ChEBI" id="CHEBI:17509"/>
        <dbReference type="ChEBI" id="CHEBI:55474"/>
        <dbReference type="ChEBI" id="CHEBI:59789"/>
        <dbReference type="ChEBI" id="CHEBI:64479"/>
        <dbReference type="ChEBI" id="CHEBI:138651"/>
        <dbReference type="EC" id="2.3.1.184"/>
    </reaction>
</comment>
<keyword evidence="8" id="KW-1185">Reference proteome</keyword>